<keyword evidence="6" id="KW-1133">Transmembrane helix</keyword>
<dbReference type="InterPro" id="IPR050090">
    <property type="entry name" value="Tyrosine_recombinase_XerCD"/>
</dbReference>
<dbReference type="Pfam" id="PF00589">
    <property type="entry name" value="Phage_integrase"/>
    <property type="match status" value="1"/>
</dbReference>
<dbReference type="Proteomes" id="UP000366065">
    <property type="component" value="Unassembled WGS sequence"/>
</dbReference>
<evidence type="ECO:0000256" key="1">
    <source>
        <dbReference type="ARBA" id="ARBA00022829"/>
    </source>
</evidence>
<feature type="region of interest" description="Disordered" evidence="5">
    <location>
        <begin position="392"/>
        <end position="414"/>
    </location>
</feature>
<evidence type="ECO:0000313" key="9">
    <source>
        <dbReference type="Proteomes" id="UP000366065"/>
    </source>
</evidence>
<evidence type="ECO:0000256" key="4">
    <source>
        <dbReference type="ARBA" id="ARBA00023172"/>
    </source>
</evidence>
<dbReference type="InterPro" id="IPR013762">
    <property type="entry name" value="Integrase-like_cat_sf"/>
</dbReference>
<proteinExistence type="predicted"/>
<accession>A0ABY6VQ71</accession>
<organism evidence="8 9">
    <name type="scientific">Pandoraea capi</name>
    <dbReference type="NCBI Taxonomy" id="2508286"/>
    <lineage>
        <taxon>Bacteria</taxon>
        <taxon>Pseudomonadati</taxon>
        <taxon>Pseudomonadota</taxon>
        <taxon>Betaproteobacteria</taxon>
        <taxon>Burkholderiales</taxon>
        <taxon>Burkholderiaceae</taxon>
        <taxon>Pandoraea</taxon>
    </lineage>
</organism>
<evidence type="ECO:0000259" key="7">
    <source>
        <dbReference type="PROSITE" id="PS51898"/>
    </source>
</evidence>
<sequence>MEDYRNLFIAYVIFTTYYIINHMFDKKITSRAPTASESGVGAIVKKPSDKGLPALLNPETLDADAREAAQALAREGDSVNTRHSYQSAMRYWMGWYRLRYGEALVAPLPPAAIVQFVVDHAQRQGKHGLTTEMPEALDAALVAQGLKARLGPPALATLLHRISVIAKLHTSQDLPNPCAEPAVRELLAKTRRAYAKRGVRTAKKDALTREPLRALLATCDDSLRGKRDRALLLFAWASGGRRRSEVVRATCENVRRSGPEHYVYTLTWSKTNQQGADLPENEKPVTGVAAAALTDWLSASGIETGPIFRRVRRGGHLGEPLSEAAVRDIVRDRCALAGLEGDFSAHSLRAGFVTEAALAQVPLAETMTMTGHTSVATVIGYFRRADMQRSRAADLMGRDDEAHDSQRHGQGSSE</sequence>
<feature type="domain" description="Tyr recombinase" evidence="7">
    <location>
        <begin position="202"/>
        <end position="395"/>
    </location>
</feature>
<gene>
    <name evidence="8" type="ORF">PCA20602_00805</name>
</gene>
<comment type="caution">
    <text evidence="8">The sequence shown here is derived from an EMBL/GenBank/DDBJ whole genome shotgun (WGS) entry which is preliminary data.</text>
</comment>
<keyword evidence="6" id="KW-0472">Membrane</keyword>
<dbReference type="PANTHER" id="PTHR30349">
    <property type="entry name" value="PHAGE INTEGRASE-RELATED"/>
    <property type="match status" value="1"/>
</dbReference>
<dbReference type="InterPro" id="IPR010998">
    <property type="entry name" value="Integrase_recombinase_N"/>
</dbReference>
<dbReference type="PROSITE" id="PS51898">
    <property type="entry name" value="TYR_RECOMBINASE"/>
    <property type="match status" value="1"/>
</dbReference>
<keyword evidence="6" id="KW-0812">Transmembrane</keyword>
<dbReference type="CDD" id="cd00799">
    <property type="entry name" value="INT_Cre_C"/>
    <property type="match status" value="1"/>
</dbReference>
<dbReference type="InterPro" id="IPR011010">
    <property type="entry name" value="DNA_brk_join_enz"/>
</dbReference>
<dbReference type="Gene3D" id="1.10.150.130">
    <property type="match status" value="1"/>
</dbReference>
<keyword evidence="3" id="KW-0238">DNA-binding</keyword>
<evidence type="ECO:0000313" key="8">
    <source>
        <dbReference type="EMBL" id="VVD75030.1"/>
    </source>
</evidence>
<keyword evidence="2" id="KW-0229">DNA integration</keyword>
<dbReference type="SUPFAM" id="SSF56349">
    <property type="entry name" value="DNA breaking-rejoining enzymes"/>
    <property type="match status" value="1"/>
</dbReference>
<protein>
    <submittedName>
        <fullName evidence="8">Integrase</fullName>
    </submittedName>
</protein>
<evidence type="ECO:0000256" key="6">
    <source>
        <dbReference type="SAM" id="Phobius"/>
    </source>
</evidence>
<feature type="transmembrane region" description="Helical" evidence="6">
    <location>
        <begin position="6"/>
        <end position="24"/>
    </location>
</feature>
<dbReference type="PANTHER" id="PTHR30349:SF81">
    <property type="entry name" value="TYROSINE RECOMBINASE XERC"/>
    <property type="match status" value="1"/>
</dbReference>
<dbReference type="SUPFAM" id="SSF47823">
    <property type="entry name" value="lambda integrase-like, N-terminal domain"/>
    <property type="match status" value="1"/>
</dbReference>
<dbReference type="Gene3D" id="1.10.443.10">
    <property type="entry name" value="Intergrase catalytic core"/>
    <property type="match status" value="1"/>
</dbReference>
<dbReference type="InterPro" id="IPR002104">
    <property type="entry name" value="Integrase_catalytic"/>
</dbReference>
<evidence type="ECO:0000256" key="5">
    <source>
        <dbReference type="SAM" id="MobiDB-lite"/>
    </source>
</evidence>
<feature type="compositionally biased region" description="Basic and acidic residues" evidence="5">
    <location>
        <begin position="392"/>
        <end position="407"/>
    </location>
</feature>
<keyword evidence="4" id="KW-0233">DNA recombination</keyword>
<keyword evidence="1" id="KW-0159">Chromosome partition</keyword>
<reference evidence="8 9" key="1">
    <citation type="submission" date="2019-08" db="EMBL/GenBank/DDBJ databases">
        <authorList>
            <person name="Peeters C."/>
        </authorList>
    </citation>
    <scope>NUCLEOTIDE SEQUENCE [LARGE SCALE GENOMIC DNA]</scope>
    <source>
        <strain evidence="8 9">LMG 20602</strain>
    </source>
</reference>
<evidence type="ECO:0000256" key="3">
    <source>
        <dbReference type="ARBA" id="ARBA00023125"/>
    </source>
</evidence>
<keyword evidence="9" id="KW-1185">Reference proteome</keyword>
<name>A0ABY6VQ71_9BURK</name>
<dbReference type="EMBL" id="CABPRV010000002">
    <property type="protein sequence ID" value="VVD75030.1"/>
    <property type="molecule type" value="Genomic_DNA"/>
</dbReference>
<evidence type="ECO:0000256" key="2">
    <source>
        <dbReference type="ARBA" id="ARBA00022908"/>
    </source>
</evidence>